<accession>A0A5A9W3P7</accession>
<proteinExistence type="predicted"/>
<keyword evidence="1" id="KW-0732">Signal</keyword>
<protein>
    <submittedName>
        <fullName evidence="2">DUF2066 domain-containing protein</fullName>
    </submittedName>
</protein>
<dbReference type="InterPro" id="IPR018642">
    <property type="entry name" value="DUF2066"/>
</dbReference>
<dbReference type="RefSeq" id="WP_149390733.1">
    <property type="nucleotide sequence ID" value="NZ_SMRS01000004.1"/>
</dbReference>
<sequence length="260" mass="29298">MFQHPKIKIWLFSLILLFVNSGCLQANERHVTALAWIAEDQGAGHDFVLPGHSLQTALRQASGVQLHWVFPLLDLTDQAAVPVDHVWGGFSETLLSASERYQPDLVVAVRYEAQVPGRILWYFWQEGRRSQFETQGDDPAQQATEFVEHLLKHLSLQSGETSQRLFPRTPRGFQPVEIAYQAPGEGVVIHGLHQPGDYLAVLEVLRALPGVQQVLPQSFQQGVLEVRLLSEASVDELETQLLNLPGLRPAAERRMEFNWN</sequence>
<keyword evidence="3" id="KW-1185">Reference proteome</keyword>
<comment type="caution">
    <text evidence="2">The sequence shown here is derived from an EMBL/GenBank/DDBJ whole genome shotgun (WGS) entry which is preliminary data.</text>
</comment>
<dbReference type="EMBL" id="SMRS01000004">
    <property type="protein sequence ID" value="KAA0875153.1"/>
    <property type="molecule type" value="Genomic_DNA"/>
</dbReference>
<feature type="chain" id="PRO_5023069508" evidence="1">
    <location>
        <begin position="27"/>
        <end position="260"/>
    </location>
</feature>
<dbReference type="Proteomes" id="UP000325302">
    <property type="component" value="Unassembled WGS sequence"/>
</dbReference>
<evidence type="ECO:0000313" key="3">
    <source>
        <dbReference type="Proteomes" id="UP000325302"/>
    </source>
</evidence>
<evidence type="ECO:0000313" key="2">
    <source>
        <dbReference type="EMBL" id="KAA0875153.1"/>
    </source>
</evidence>
<feature type="signal peptide" evidence="1">
    <location>
        <begin position="1"/>
        <end position="26"/>
    </location>
</feature>
<organism evidence="2 3">
    <name type="scientific">Nitrincola tapanii</name>
    <dbReference type="NCBI Taxonomy" id="1708751"/>
    <lineage>
        <taxon>Bacteria</taxon>
        <taxon>Pseudomonadati</taxon>
        <taxon>Pseudomonadota</taxon>
        <taxon>Gammaproteobacteria</taxon>
        <taxon>Oceanospirillales</taxon>
        <taxon>Oceanospirillaceae</taxon>
        <taxon>Nitrincola</taxon>
    </lineage>
</organism>
<reference evidence="2 3" key="1">
    <citation type="submission" date="2019-03" db="EMBL/GenBank/DDBJ databases">
        <title>Nitrincola sp. nov. isolated from an Indian soda lake.</title>
        <authorList>
            <person name="Joshi A."/>
            <person name="Thite S.V."/>
            <person name="Joseph N."/>
            <person name="Dhotre D."/>
            <person name="Moorthy M."/>
            <person name="Shouche Y.S."/>
        </authorList>
    </citation>
    <scope>NUCLEOTIDE SEQUENCE [LARGE SCALE GENOMIC DNA]</scope>
    <source>
        <strain evidence="2 3">MEB193</strain>
    </source>
</reference>
<dbReference type="OrthoDB" id="6195299at2"/>
<dbReference type="Pfam" id="PF09839">
    <property type="entry name" value="DUF2066"/>
    <property type="match status" value="1"/>
</dbReference>
<dbReference type="AlphaFoldDB" id="A0A5A9W3P7"/>
<evidence type="ECO:0000256" key="1">
    <source>
        <dbReference type="SAM" id="SignalP"/>
    </source>
</evidence>
<gene>
    <name evidence="2" type="ORF">E1H14_06955</name>
</gene>
<name>A0A5A9W3P7_9GAMM</name>